<protein>
    <submittedName>
        <fullName evidence="3">B3 domain-containing transcription factor ABI3</fullName>
    </submittedName>
</protein>
<feature type="transmembrane region" description="Helical" evidence="2">
    <location>
        <begin position="12"/>
        <end position="36"/>
    </location>
</feature>
<proteinExistence type="predicted"/>
<evidence type="ECO:0000313" key="4">
    <source>
        <dbReference type="Proteomes" id="UP001604277"/>
    </source>
</evidence>
<dbReference type="AlphaFoldDB" id="A0ABD1S3R7"/>
<evidence type="ECO:0000256" key="2">
    <source>
        <dbReference type="SAM" id="Phobius"/>
    </source>
</evidence>
<dbReference type="EMBL" id="JBFOLJ010000011">
    <property type="protein sequence ID" value="KAL2495350.1"/>
    <property type="molecule type" value="Genomic_DNA"/>
</dbReference>
<gene>
    <name evidence="3" type="ORF">Fot_39107</name>
</gene>
<sequence>MHNPVPSVPQTPIIVLQYFPPLLDFPVHVFILVFFVNPSTEKMITATIVFIICLVGLSKIWDPSTVFQSENPQEYLENQENTAVEPSPPLEGLQQVQKKQNHDEENDGFSFLQGKNKFAIGWIYMRKWVGFGGNSMFGELTKMPFIE</sequence>
<comment type="caution">
    <text evidence="3">The sequence shown here is derived from an EMBL/GenBank/DDBJ whole genome shotgun (WGS) entry which is preliminary data.</text>
</comment>
<name>A0ABD1S3R7_9LAMI</name>
<dbReference type="Proteomes" id="UP001604277">
    <property type="component" value="Unassembled WGS sequence"/>
</dbReference>
<reference evidence="4" key="1">
    <citation type="submission" date="2024-07" db="EMBL/GenBank/DDBJ databases">
        <title>Two chromosome-level genome assemblies of Korean endemic species Abeliophyllum distichum and Forsythia ovata (Oleaceae).</title>
        <authorList>
            <person name="Jang H."/>
        </authorList>
    </citation>
    <scope>NUCLEOTIDE SEQUENCE [LARGE SCALE GENOMIC DNA]</scope>
</reference>
<evidence type="ECO:0000256" key="1">
    <source>
        <dbReference type="SAM" id="MobiDB-lite"/>
    </source>
</evidence>
<evidence type="ECO:0000313" key="3">
    <source>
        <dbReference type="EMBL" id="KAL2495350.1"/>
    </source>
</evidence>
<organism evidence="3 4">
    <name type="scientific">Forsythia ovata</name>
    <dbReference type="NCBI Taxonomy" id="205694"/>
    <lineage>
        <taxon>Eukaryota</taxon>
        <taxon>Viridiplantae</taxon>
        <taxon>Streptophyta</taxon>
        <taxon>Embryophyta</taxon>
        <taxon>Tracheophyta</taxon>
        <taxon>Spermatophyta</taxon>
        <taxon>Magnoliopsida</taxon>
        <taxon>eudicotyledons</taxon>
        <taxon>Gunneridae</taxon>
        <taxon>Pentapetalae</taxon>
        <taxon>asterids</taxon>
        <taxon>lamiids</taxon>
        <taxon>Lamiales</taxon>
        <taxon>Oleaceae</taxon>
        <taxon>Forsythieae</taxon>
        <taxon>Forsythia</taxon>
    </lineage>
</organism>
<keyword evidence="4" id="KW-1185">Reference proteome</keyword>
<feature type="region of interest" description="Disordered" evidence="1">
    <location>
        <begin position="71"/>
        <end position="99"/>
    </location>
</feature>
<keyword evidence="2" id="KW-0812">Transmembrane</keyword>
<feature type="compositionally biased region" description="Polar residues" evidence="1">
    <location>
        <begin position="71"/>
        <end position="84"/>
    </location>
</feature>
<keyword evidence="2" id="KW-0472">Membrane</keyword>
<keyword evidence="2" id="KW-1133">Transmembrane helix</keyword>
<accession>A0ABD1S3R7</accession>